<feature type="domain" description="PIN" evidence="1">
    <location>
        <begin position="5"/>
        <end position="123"/>
    </location>
</feature>
<gene>
    <name evidence="2" type="ORF">GJ699_20685</name>
</gene>
<dbReference type="InterPro" id="IPR002716">
    <property type="entry name" value="PIN_dom"/>
</dbReference>
<organism evidence="2 3">
    <name type="scientific">Duganella guangzhouensis</name>
    <dbReference type="NCBI Taxonomy" id="2666084"/>
    <lineage>
        <taxon>Bacteria</taxon>
        <taxon>Pseudomonadati</taxon>
        <taxon>Pseudomonadota</taxon>
        <taxon>Betaproteobacteria</taxon>
        <taxon>Burkholderiales</taxon>
        <taxon>Oxalobacteraceae</taxon>
        <taxon>Telluria group</taxon>
        <taxon>Duganella</taxon>
    </lineage>
</organism>
<comment type="caution">
    <text evidence="2">The sequence shown here is derived from an EMBL/GenBank/DDBJ whole genome shotgun (WGS) entry which is preliminary data.</text>
</comment>
<dbReference type="EMBL" id="WKJK01000011">
    <property type="protein sequence ID" value="MRW92418.1"/>
    <property type="molecule type" value="Genomic_DNA"/>
</dbReference>
<dbReference type="RefSeq" id="WP_154379796.1">
    <property type="nucleotide sequence ID" value="NZ_WKJK01000011.1"/>
</dbReference>
<dbReference type="Proteomes" id="UP000433309">
    <property type="component" value="Unassembled WGS sequence"/>
</dbReference>
<name>A0A6I2L2P3_9BURK</name>
<dbReference type="Pfam" id="PF01850">
    <property type="entry name" value="PIN"/>
    <property type="match status" value="1"/>
</dbReference>
<reference evidence="2 3" key="1">
    <citation type="submission" date="2019-11" db="EMBL/GenBank/DDBJ databases">
        <title>Novel species isolated from a subtropical stream in China.</title>
        <authorList>
            <person name="Lu H."/>
        </authorList>
    </citation>
    <scope>NUCLEOTIDE SEQUENCE [LARGE SCALE GENOMIC DNA]</scope>
    <source>
        <strain evidence="2 3">FT80W</strain>
    </source>
</reference>
<dbReference type="InterPro" id="IPR029060">
    <property type="entry name" value="PIN-like_dom_sf"/>
</dbReference>
<sequence length="147" mass="16110">MGLALFDSNIVMDALNGYPQAVAEISYFDDIAISSVAWVEVMSKPLAESARGKLDCDIVQTALNFLADFTIIHSNYAIMIEAARIRANSLLAPPKIRLPDVFILATANVTGRLLVTRNRRDFRGANVRFPYDLQDGLVFNVAPPPVG</sequence>
<evidence type="ECO:0000259" key="1">
    <source>
        <dbReference type="Pfam" id="PF01850"/>
    </source>
</evidence>
<keyword evidence="3" id="KW-1185">Reference proteome</keyword>
<dbReference type="AlphaFoldDB" id="A0A6I2L2P3"/>
<accession>A0A6I2L2P3</accession>
<evidence type="ECO:0000313" key="3">
    <source>
        <dbReference type="Proteomes" id="UP000433309"/>
    </source>
</evidence>
<proteinExistence type="predicted"/>
<dbReference type="Gene3D" id="3.40.50.1010">
    <property type="entry name" value="5'-nuclease"/>
    <property type="match status" value="1"/>
</dbReference>
<protein>
    <submittedName>
        <fullName evidence="2">PIN domain-containing protein</fullName>
    </submittedName>
</protein>
<evidence type="ECO:0000313" key="2">
    <source>
        <dbReference type="EMBL" id="MRW92418.1"/>
    </source>
</evidence>
<dbReference type="SUPFAM" id="SSF88723">
    <property type="entry name" value="PIN domain-like"/>
    <property type="match status" value="1"/>
</dbReference>